<keyword evidence="3" id="KW-1185">Reference proteome</keyword>
<evidence type="ECO:0000256" key="1">
    <source>
        <dbReference type="SAM" id="MobiDB-lite"/>
    </source>
</evidence>
<name>A0A9E8N8J3_9BACT</name>
<organism evidence="2 3">
    <name type="scientific">Dyadobacter pollutisoli</name>
    <dbReference type="NCBI Taxonomy" id="2910158"/>
    <lineage>
        <taxon>Bacteria</taxon>
        <taxon>Pseudomonadati</taxon>
        <taxon>Bacteroidota</taxon>
        <taxon>Cytophagia</taxon>
        <taxon>Cytophagales</taxon>
        <taxon>Spirosomataceae</taxon>
        <taxon>Dyadobacter</taxon>
    </lineage>
</organism>
<dbReference type="EMBL" id="CP112998">
    <property type="protein sequence ID" value="WAC11899.1"/>
    <property type="molecule type" value="Genomic_DNA"/>
</dbReference>
<feature type="region of interest" description="Disordered" evidence="1">
    <location>
        <begin position="37"/>
        <end position="89"/>
    </location>
</feature>
<gene>
    <name evidence="2" type="ORF">ON006_29730</name>
</gene>
<accession>A0A9E8N8J3</accession>
<protein>
    <submittedName>
        <fullName evidence="2">Uncharacterized protein</fullName>
    </submittedName>
</protein>
<reference evidence="2" key="1">
    <citation type="submission" date="2022-11" db="EMBL/GenBank/DDBJ databases">
        <title>Dyadobacter pollutisoli sp. nov., isolated from plastic dumped soil.</title>
        <authorList>
            <person name="Kim J.M."/>
            <person name="Kim K.R."/>
            <person name="Lee J.K."/>
            <person name="Hao L."/>
            <person name="Jeon C.O."/>
        </authorList>
    </citation>
    <scope>NUCLEOTIDE SEQUENCE</scope>
    <source>
        <strain evidence="2">U1</strain>
    </source>
</reference>
<feature type="compositionally biased region" description="Basic and acidic residues" evidence="1">
    <location>
        <begin position="37"/>
        <end position="61"/>
    </location>
</feature>
<dbReference type="AlphaFoldDB" id="A0A9E8N8J3"/>
<dbReference type="KEGG" id="dpf:ON006_29730"/>
<proteinExistence type="predicted"/>
<dbReference type="Proteomes" id="UP001164653">
    <property type="component" value="Chromosome"/>
</dbReference>
<evidence type="ECO:0000313" key="3">
    <source>
        <dbReference type="Proteomes" id="UP001164653"/>
    </source>
</evidence>
<dbReference type="RefSeq" id="WP_244822233.1">
    <property type="nucleotide sequence ID" value="NZ_CP112998.1"/>
</dbReference>
<evidence type="ECO:0000313" key="2">
    <source>
        <dbReference type="EMBL" id="WAC11899.1"/>
    </source>
</evidence>
<sequence>MEEYDKIDPDYLKGFNEGYTLAQHLPDLADKLSKVKNESERGKGFQDGRREYTHEQMRELRPSWLKAEPSEKVKPSPIKSLNRGKDLDK</sequence>